<dbReference type="Proteomes" id="UP000054248">
    <property type="component" value="Unassembled WGS sequence"/>
</dbReference>
<dbReference type="EMBL" id="KN823858">
    <property type="protein sequence ID" value="KIO15718.1"/>
    <property type="molecule type" value="Genomic_DNA"/>
</dbReference>
<organism evidence="1 2">
    <name type="scientific">Tulasnella calospora MUT 4182</name>
    <dbReference type="NCBI Taxonomy" id="1051891"/>
    <lineage>
        <taxon>Eukaryota</taxon>
        <taxon>Fungi</taxon>
        <taxon>Dikarya</taxon>
        <taxon>Basidiomycota</taxon>
        <taxon>Agaricomycotina</taxon>
        <taxon>Agaricomycetes</taxon>
        <taxon>Cantharellales</taxon>
        <taxon>Tulasnellaceae</taxon>
        <taxon>Tulasnella</taxon>
    </lineage>
</organism>
<dbReference type="OrthoDB" id="1055148at2759"/>
<protein>
    <submittedName>
        <fullName evidence="1">Uncharacterized protein</fullName>
    </submittedName>
</protein>
<reference evidence="2" key="2">
    <citation type="submission" date="2015-01" db="EMBL/GenBank/DDBJ databases">
        <title>Evolutionary Origins and Diversification of the Mycorrhizal Mutualists.</title>
        <authorList>
            <consortium name="DOE Joint Genome Institute"/>
            <consortium name="Mycorrhizal Genomics Consortium"/>
            <person name="Kohler A."/>
            <person name="Kuo A."/>
            <person name="Nagy L.G."/>
            <person name="Floudas D."/>
            <person name="Copeland A."/>
            <person name="Barry K.W."/>
            <person name="Cichocki N."/>
            <person name="Veneault-Fourrey C."/>
            <person name="LaButti K."/>
            <person name="Lindquist E.A."/>
            <person name="Lipzen A."/>
            <person name="Lundell T."/>
            <person name="Morin E."/>
            <person name="Murat C."/>
            <person name="Riley R."/>
            <person name="Ohm R."/>
            <person name="Sun H."/>
            <person name="Tunlid A."/>
            <person name="Henrissat B."/>
            <person name="Grigoriev I.V."/>
            <person name="Hibbett D.S."/>
            <person name="Martin F."/>
        </authorList>
    </citation>
    <scope>NUCLEOTIDE SEQUENCE [LARGE SCALE GENOMIC DNA]</scope>
    <source>
        <strain evidence="2">MUT 4182</strain>
    </source>
</reference>
<reference evidence="1 2" key="1">
    <citation type="submission" date="2014-04" db="EMBL/GenBank/DDBJ databases">
        <authorList>
            <consortium name="DOE Joint Genome Institute"/>
            <person name="Kuo A."/>
            <person name="Girlanda M."/>
            <person name="Perotto S."/>
            <person name="Kohler A."/>
            <person name="Nagy L.G."/>
            <person name="Floudas D."/>
            <person name="Copeland A."/>
            <person name="Barry K.W."/>
            <person name="Cichocki N."/>
            <person name="Veneault-Fourrey C."/>
            <person name="LaButti K."/>
            <person name="Lindquist E.A."/>
            <person name="Lipzen A."/>
            <person name="Lundell T."/>
            <person name="Morin E."/>
            <person name="Murat C."/>
            <person name="Sun H."/>
            <person name="Tunlid A."/>
            <person name="Henrissat B."/>
            <person name="Grigoriev I.V."/>
            <person name="Hibbett D.S."/>
            <person name="Martin F."/>
            <person name="Nordberg H.P."/>
            <person name="Cantor M.N."/>
            <person name="Hua S.X."/>
        </authorList>
    </citation>
    <scope>NUCLEOTIDE SEQUENCE [LARGE SCALE GENOMIC DNA]</scope>
    <source>
        <strain evidence="1 2">MUT 4182</strain>
    </source>
</reference>
<accession>A0A0C3K2S7</accession>
<sequence length="105" mass="12069">MAVVKKHYSSLLETKAQWYLYRCSAHPEEGVASVMKCMGEIIIELTYGRLETESGIDYIERSAAILQAVIHFTQGHVVDLLPFLKYIPSWLPGLRFKHDAAWWSK</sequence>
<dbReference type="AlphaFoldDB" id="A0A0C3K2S7"/>
<keyword evidence="2" id="KW-1185">Reference proteome</keyword>
<name>A0A0C3K2S7_9AGAM</name>
<proteinExistence type="predicted"/>
<gene>
    <name evidence="1" type="ORF">M407DRAFT_34695</name>
</gene>
<evidence type="ECO:0000313" key="2">
    <source>
        <dbReference type="Proteomes" id="UP000054248"/>
    </source>
</evidence>
<dbReference type="HOGENOM" id="CLU_2238615_0_0_1"/>
<evidence type="ECO:0000313" key="1">
    <source>
        <dbReference type="EMBL" id="KIO15718.1"/>
    </source>
</evidence>